<keyword evidence="13" id="KW-1185">Reference proteome</keyword>
<evidence type="ECO:0000256" key="10">
    <source>
        <dbReference type="ARBA" id="ARBA00023014"/>
    </source>
</evidence>
<dbReference type="EC" id="1.7.99.4" evidence="12"/>
<keyword evidence="6" id="KW-0479">Metal-binding</keyword>
<dbReference type="SUPFAM" id="SSF54862">
    <property type="entry name" value="4Fe-4S ferredoxins"/>
    <property type="match status" value="1"/>
</dbReference>
<dbReference type="Gene3D" id="3.30.70.20">
    <property type="match status" value="3"/>
</dbReference>
<evidence type="ECO:0000256" key="8">
    <source>
        <dbReference type="ARBA" id="ARBA00022982"/>
    </source>
</evidence>
<dbReference type="PANTHER" id="PTHR43518">
    <property type="entry name" value="NITRATE REDUCTASE BETA SUBUNIT"/>
    <property type="match status" value="1"/>
</dbReference>
<evidence type="ECO:0000256" key="1">
    <source>
        <dbReference type="ARBA" id="ARBA00001927"/>
    </source>
</evidence>
<keyword evidence="4" id="KW-0813">Transport</keyword>
<dbReference type="GO" id="GO:0051539">
    <property type="term" value="F:4 iron, 4 sulfur cluster binding"/>
    <property type="evidence" value="ECO:0007669"/>
    <property type="project" value="UniProtKB-KW"/>
</dbReference>
<evidence type="ECO:0000313" key="12">
    <source>
        <dbReference type="EMBL" id="TDL98425.1"/>
    </source>
</evidence>
<comment type="caution">
    <text evidence="12">The sequence shown here is derived from an EMBL/GenBank/DDBJ whole genome shotgun (WGS) entry which is preliminary data.</text>
</comment>
<evidence type="ECO:0000256" key="3">
    <source>
        <dbReference type="ARBA" id="ARBA00004196"/>
    </source>
</evidence>
<gene>
    <name evidence="12" type="primary">narH</name>
    <name evidence="12" type="ORF">ERX27_03035</name>
</gene>
<keyword evidence="8" id="KW-0249">Electron transport</keyword>
<dbReference type="OrthoDB" id="9779457at2"/>
<dbReference type="InterPro" id="IPR029263">
    <property type="entry name" value="Nitr_red_bet_C"/>
</dbReference>
<dbReference type="PROSITE" id="PS51379">
    <property type="entry name" value="4FE4S_FER_2"/>
    <property type="match status" value="3"/>
</dbReference>
<dbReference type="FunFam" id="3.30.70.20:FF:000005">
    <property type="entry name" value="Respiratory nitrate reductase beta subunit"/>
    <property type="match status" value="1"/>
</dbReference>
<dbReference type="Pfam" id="PF14711">
    <property type="entry name" value="Nitr_red_bet_C"/>
    <property type="match status" value="1"/>
</dbReference>
<dbReference type="PANTHER" id="PTHR43518:SF1">
    <property type="entry name" value="RESPIRATORY NITRATE REDUCTASE 1 BETA CHAIN"/>
    <property type="match status" value="1"/>
</dbReference>
<dbReference type="EMBL" id="SCWA01000004">
    <property type="protein sequence ID" value="TDL98425.1"/>
    <property type="molecule type" value="Genomic_DNA"/>
</dbReference>
<comment type="subcellular location">
    <subcellularLocation>
        <location evidence="3">Cell envelope</location>
    </subcellularLocation>
</comment>
<dbReference type="GO" id="GO:0042126">
    <property type="term" value="P:nitrate metabolic process"/>
    <property type="evidence" value="ECO:0007669"/>
    <property type="project" value="InterPro"/>
</dbReference>
<evidence type="ECO:0000256" key="4">
    <source>
        <dbReference type="ARBA" id="ARBA00022448"/>
    </source>
</evidence>
<evidence type="ECO:0000259" key="11">
    <source>
        <dbReference type="PROSITE" id="PS51379"/>
    </source>
</evidence>
<dbReference type="Gene3D" id="1.10.3650.10">
    <property type="entry name" value="nitrate reductase domain like"/>
    <property type="match status" value="1"/>
</dbReference>
<dbReference type="FunFam" id="3.30.70.20:FF:000008">
    <property type="entry name" value="Respiratory nitrate reductase beta subunit"/>
    <property type="match status" value="1"/>
</dbReference>
<dbReference type="InterPro" id="IPR038262">
    <property type="entry name" value="Nitr_red_bet_C_sf"/>
</dbReference>
<keyword evidence="12" id="KW-0560">Oxidoreductase</keyword>
<keyword evidence="10" id="KW-0411">Iron-sulfur</keyword>
<keyword evidence="5" id="KW-0004">4Fe-4S</keyword>
<name>A0A4R6BF35_9STAP</name>
<sequence>MKIKAQVAMVMNLDKCIGCHTCSVTCKSTWTNRPGAEYMWFNNVETKPGIGYPKRWEDQEQYKGGWRLGRNGKLELKSGSKLSKIALGKIFYNPDMPEMKDYYEPWTYNYRHLTTAKESQHSPVAKAESIITGKKMNLEWGPNWEDDLAGAHITGPTDPNIQKIEEEIKFNFEQSFMMYLPRLCEHCLNPACVASCPSGAMYKRDEDGIVLVDQDACRGWRYCMTGCPYKKVYFNWKTNKAEKCTFCFPRVEAGLPTVCSETCTGRMRYLGVMLYDADKVLEAASVTDEKDLYQSQLDLFLDPNDPEVIAQAERDGIAQDWIEAAQNSPVYKLAIEYKLAFPLHPEYRTLPMVWYCPPLSPIMNYFEGKDSIKNPDMIFPAIEEMRLPVQYLANMLTAGDTQTVKEALQRMAMMRSYMRAASSGKEFDLTKLDRVGMTAEQIKMMYRLLAIAKHEDRFVIPTSHKEGYVNTYSAQGGEGYTSDNFGADCDGCGPVAVGKSGKEVYEDNFYGGIWRD</sequence>
<dbReference type="FunFam" id="3.30.70.20:FF:000010">
    <property type="entry name" value="Respiratory nitrate reductase beta subunit"/>
    <property type="match status" value="1"/>
</dbReference>
<dbReference type="GO" id="GO:0009325">
    <property type="term" value="C:nitrate reductase complex"/>
    <property type="evidence" value="ECO:0007669"/>
    <property type="project" value="InterPro"/>
</dbReference>
<comment type="cofactor">
    <cofactor evidence="2">
        <name>[4Fe-4S] cluster</name>
        <dbReference type="ChEBI" id="CHEBI:49883"/>
    </cofactor>
</comment>
<dbReference type="GO" id="GO:0008940">
    <property type="term" value="F:nitrate reductase activity"/>
    <property type="evidence" value="ECO:0007669"/>
    <property type="project" value="InterPro"/>
</dbReference>
<keyword evidence="7" id="KW-0677">Repeat</keyword>
<dbReference type="AlphaFoldDB" id="A0A4R6BF35"/>
<feature type="domain" description="4Fe-4S ferredoxin-type" evidence="11">
    <location>
        <begin position="175"/>
        <end position="206"/>
    </location>
</feature>
<proteinExistence type="predicted"/>
<evidence type="ECO:0000256" key="5">
    <source>
        <dbReference type="ARBA" id="ARBA00022485"/>
    </source>
</evidence>
<dbReference type="RefSeq" id="WP_133431366.1">
    <property type="nucleotide sequence ID" value="NZ_CP092172.1"/>
</dbReference>
<accession>A0A4R6BF35</accession>
<dbReference type="Proteomes" id="UP000295310">
    <property type="component" value="Unassembled WGS sequence"/>
</dbReference>
<evidence type="ECO:0000256" key="2">
    <source>
        <dbReference type="ARBA" id="ARBA00001966"/>
    </source>
</evidence>
<evidence type="ECO:0000256" key="9">
    <source>
        <dbReference type="ARBA" id="ARBA00023004"/>
    </source>
</evidence>
<dbReference type="NCBIfam" id="TIGR01660">
    <property type="entry name" value="narH"/>
    <property type="match status" value="1"/>
</dbReference>
<comment type="cofactor">
    <cofactor evidence="1">
        <name>[3Fe-4S] cluster</name>
        <dbReference type="ChEBI" id="CHEBI:21137"/>
    </cofactor>
</comment>
<evidence type="ECO:0000256" key="7">
    <source>
        <dbReference type="ARBA" id="ARBA00022737"/>
    </source>
</evidence>
<evidence type="ECO:0000256" key="6">
    <source>
        <dbReference type="ARBA" id="ARBA00022723"/>
    </source>
</evidence>
<evidence type="ECO:0000313" key="13">
    <source>
        <dbReference type="Proteomes" id="UP000295310"/>
    </source>
</evidence>
<keyword evidence="9" id="KW-0408">Iron</keyword>
<dbReference type="Pfam" id="PF13247">
    <property type="entry name" value="Fer4_11"/>
    <property type="match status" value="1"/>
</dbReference>
<dbReference type="CDD" id="cd10557">
    <property type="entry name" value="NarH_beta-like"/>
    <property type="match status" value="1"/>
</dbReference>
<reference evidence="12 13" key="1">
    <citation type="submission" date="2019-01" db="EMBL/GenBank/DDBJ databases">
        <title>Draft genome sequences of the type strains of six Macrococcus species.</title>
        <authorList>
            <person name="Mazhar S."/>
            <person name="Altermann E."/>
            <person name="Hill C."/>
            <person name="Mcauliffe O."/>
        </authorList>
    </citation>
    <scope>NUCLEOTIDE SEQUENCE [LARGE SCALE GENOMIC DNA]</scope>
    <source>
        <strain evidence="12 13">CCM4811</strain>
    </source>
</reference>
<organism evidence="12 13">
    <name type="scientific">Macrococcus brunensis</name>
    <dbReference type="NCBI Taxonomy" id="198483"/>
    <lineage>
        <taxon>Bacteria</taxon>
        <taxon>Bacillati</taxon>
        <taxon>Bacillota</taxon>
        <taxon>Bacilli</taxon>
        <taxon>Bacillales</taxon>
        <taxon>Staphylococcaceae</taxon>
        <taxon>Macrococcus</taxon>
    </lineage>
</organism>
<dbReference type="InterPro" id="IPR006547">
    <property type="entry name" value="NO3_Rdtase_bsu"/>
</dbReference>
<dbReference type="InterPro" id="IPR017896">
    <property type="entry name" value="4Fe4S_Fe-S-bd"/>
</dbReference>
<protein>
    <submittedName>
        <fullName evidence="12">Nitrate reductase subunit beta</fullName>
        <ecNumber evidence="12">1.7.99.4</ecNumber>
    </submittedName>
</protein>
<dbReference type="GO" id="GO:0016020">
    <property type="term" value="C:membrane"/>
    <property type="evidence" value="ECO:0007669"/>
    <property type="project" value="TreeGrafter"/>
</dbReference>
<dbReference type="GO" id="GO:0046872">
    <property type="term" value="F:metal ion binding"/>
    <property type="evidence" value="ECO:0007669"/>
    <property type="project" value="UniProtKB-KW"/>
</dbReference>
<dbReference type="GO" id="GO:0009055">
    <property type="term" value="F:electron transfer activity"/>
    <property type="evidence" value="ECO:0007669"/>
    <property type="project" value="TreeGrafter"/>
</dbReference>
<feature type="domain" description="4Fe-4S ferredoxin-type" evidence="11">
    <location>
        <begin position="208"/>
        <end position="237"/>
    </location>
</feature>
<dbReference type="GO" id="GO:0030313">
    <property type="term" value="C:cell envelope"/>
    <property type="evidence" value="ECO:0007669"/>
    <property type="project" value="UniProtKB-SubCell"/>
</dbReference>
<dbReference type="GO" id="GO:0009061">
    <property type="term" value="P:anaerobic respiration"/>
    <property type="evidence" value="ECO:0007669"/>
    <property type="project" value="TreeGrafter"/>
</dbReference>
<feature type="domain" description="4Fe-4S ferredoxin-type" evidence="11">
    <location>
        <begin position="7"/>
        <end position="36"/>
    </location>
</feature>